<feature type="domain" description="Lipid/polyisoprenoid-binding YceI-like" evidence="2">
    <location>
        <begin position="63"/>
        <end position="230"/>
    </location>
</feature>
<dbReference type="PANTHER" id="PTHR34406:SF1">
    <property type="entry name" value="PROTEIN YCEI"/>
    <property type="match status" value="1"/>
</dbReference>
<dbReference type="Pfam" id="PF04264">
    <property type="entry name" value="YceI"/>
    <property type="match status" value="1"/>
</dbReference>
<dbReference type="InterPro" id="IPR036761">
    <property type="entry name" value="TTHA0802/YceI-like_sf"/>
</dbReference>
<evidence type="ECO:0000313" key="4">
    <source>
        <dbReference type="Proteomes" id="UP000646523"/>
    </source>
</evidence>
<dbReference type="InterPro" id="IPR007372">
    <property type="entry name" value="Lipid/polyisoprenoid-bd_YceI"/>
</dbReference>
<dbReference type="SMART" id="SM00867">
    <property type="entry name" value="YceI"/>
    <property type="match status" value="1"/>
</dbReference>
<sequence length="234" mass="25601">MVPSVVLTHCNVPACPAVERLRYWDGSYQEPRSQKELLGSIFPEGIIVNNPEVVQIPGYQVGTWNADPIHSEIGFSVRHMMVSNVRGRFADFEAIVTTAENPLNSTARAAIRVASIDTGHDTRDTDLRSSGFLSVDEYPEMMFTSTAIRMDGDAYLVDGDLTIRGTTKPITLRAETGGIGPDPYGFTRAGFHITTEINRSDFGITGNVLIEGGGVVIADKVKIEIELQMVLQKN</sequence>
<gene>
    <name evidence="3" type="ORF">GCM10012289_38190</name>
</gene>
<comment type="similarity">
    <text evidence="1">Belongs to the UPF0312 family.</text>
</comment>
<dbReference type="PANTHER" id="PTHR34406">
    <property type="entry name" value="PROTEIN YCEI"/>
    <property type="match status" value="1"/>
</dbReference>
<reference evidence="3" key="2">
    <citation type="submission" date="2020-09" db="EMBL/GenBank/DDBJ databases">
        <authorList>
            <person name="Sun Q."/>
            <person name="Zhou Y."/>
        </authorList>
    </citation>
    <scope>NUCLEOTIDE SEQUENCE</scope>
    <source>
        <strain evidence="3">CGMCC 4.7368</strain>
    </source>
</reference>
<name>A0A917Z3A6_9ACTN</name>
<reference evidence="3" key="1">
    <citation type="journal article" date="2014" name="Int. J. Syst. Evol. Microbiol.">
        <title>Complete genome sequence of Corynebacterium casei LMG S-19264T (=DSM 44701T), isolated from a smear-ripened cheese.</title>
        <authorList>
            <consortium name="US DOE Joint Genome Institute (JGI-PGF)"/>
            <person name="Walter F."/>
            <person name="Albersmeier A."/>
            <person name="Kalinowski J."/>
            <person name="Ruckert C."/>
        </authorList>
    </citation>
    <scope>NUCLEOTIDE SEQUENCE</scope>
    <source>
        <strain evidence="3">CGMCC 4.7368</strain>
    </source>
</reference>
<evidence type="ECO:0000256" key="1">
    <source>
        <dbReference type="ARBA" id="ARBA00008812"/>
    </source>
</evidence>
<evidence type="ECO:0000313" key="3">
    <source>
        <dbReference type="EMBL" id="GGO71759.1"/>
    </source>
</evidence>
<organism evidence="3 4">
    <name type="scientific">Nonomuraea cavernae</name>
    <dbReference type="NCBI Taxonomy" id="2045107"/>
    <lineage>
        <taxon>Bacteria</taxon>
        <taxon>Bacillati</taxon>
        <taxon>Actinomycetota</taxon>
        <taxon>Actinomycetes</taxon>
        <taxon>Streptosporangiales</taxon>
        <taxon>Streptosporangiaceae</taxon>
        <taxon>Nonomuraea</taxon>
    </lineage>
</organism>
<dbReference type="Proteomes" id="UP000646523">
    <property type="component" value="Unassembled WGS sequence"/>
</dbReference>
<dbReference type="AlphaFoldDB" id="A0A917Z3A6"/>
<dbReference type="EMBL" id="BMNH01000011">
    <property type="protein sequence ID" value="GGO71759.1"/>
    <property type="molecule type" value="Genomic_DNA"/>
</dbReference>
<dbReference type="SUPFAM" id="SSF101874">
    <property type="entry name" value="YceI-like"/>
    <property type="match status" value="1"/>
</dbReference>
<accession>A0A917Z3A6</accession>
<evidence type="ECO:0000259" key="2">
    <source>
        <dbReference type="SMART" id="SM00867"/>
    </source>
</evidence>
<keyword evidence="4" id="KW-1185">Reference proteome</keyword>
<proteinExistence type="inferred from homology"/>
<comment type="caution">
    <text evidence="3">The sequence shown here is derived from an EMBL/GenBank/DDBJ whole genome shotgun (WGS) entry which is preliminary data.</text>
</comment>
<protein>
    <recommendedName>
        <fullName evidence="2">Lipid/polyisoprenoid-binding YceI-like domain-containing protein</fullName>
    </recommendedName>
</protein>
<dbReference type="Gene3D" id="2.40.128.110">
    <property type="entry name" value="Lipid/polyisoprenoid-binding, YceI-like"/>
    <property type="match status" value="1"/>
</dbReference>